<dbReference type="OrthoDB" id="6359816at2759"/>
<gene>
    <name evidence="1" type="ORF">BCR34DRAFT_625346</name>
</gene>
<accession>A0A1Y1ZJ70</accession>
<dbReference type="InterPro" id="IPR011333">
    <property type="entry name" value="SKP1/BTB/POZ_sf"/>
</dbReference>
<evidence type="ECO:0008006" key="3">
    <source>
        <dbReference type="Google" id="ProtNLM"/>
    </source>
</evidence>
<dbReference type="STRING" id="1231657.A0A1Y1ZJ70"/>
<reference evidence="1 2" key="1">
    <citation type="submission" date="2016-07" db="EMBL/GenBank/DDBJ databases">
        <title>Pervasive Adenine N6-methylation of Active Genes in Fungi.</title>
        <authorList>
            <consortium name="DOE Joint Genome Institute"/>
            <person name="Mondo S.J."/>
            <person name="Dannebaum R.O."/>
            <person name="Kuo R.C."/>
            <person name="Labutti K."/>
            <person name="Haridas S."/>
            <person name="Kuo A."/>
            <person name="Salamov A."/>
            <person name="Ahrendt S.R."/>
            <person name="Lipzen A."/>
            <person name="Sullivan W."/>
            <person name="Andreopoulos W.B."/>
            <person name="Clum A."/>
            <person name="Lindquist E."/>
            <person name="Daum C."/>
            <person name="Ramamoorthy G.K."/>
            <person name="Gryganskyi A."/>
            <person name="Culley D."/>
            <person name="Magnuson J.K."/>
            <person name="James T.Y."/>
            <person name="O'Malley M.A."/>
            <person name="Stajich J.E."/>
            <person name="Spatafora J.W."/>
            <person name="Visel A."/>
            <person name="Grigoriev I.V."/>
        </authorList>
    </citation>
    <scope>NUCLEOTIDE SEQUENCE [LARGE SCALE GENOMIC DNA]</scope>
    <source>
        <strain evidence="1 2">CBS 115471</strain>
    </source>
</reference>
<organism evidence="1 2">
    <name type="scientific">Clohesyomyces aquaticus</name>
    <dbReference type="NCBI Taxonomy" id="1231657"/>
    <lineage>
        <taxon>Eukaryota</taxon>
        <taxon>Fungi</taxon>
        <taxon>Dikarya</taxon>
        <taxon>Ascomycota</taxon>
        <taxon>Pezizomycotina</taxon>
        <taxon>Dothideomycetes</taxon>
        <taxon>Pleosporomycetidae</taxon>
        <taxon>Pleosporales</taxon>
        <taxon>Lindgomycetaceae</taxon>
        <taxon>Clohesyomyces</taxon>
    </lineage>
</organism>
<sequence length="198" mass="22426">MALFNFGDKELKIHKLAFNGEWKEGANGVVRLEDDVSAVEALLQFMYTFDYDASGSAQNSSSPIAFNVKVYSIAEKYDVAAVETCWDMDDFPDAIARVYDSTPSVDRSLRTIVVDAACKHIDTLLSKQGFCDVLNETLGFASDMTQLLAKSQNRKRSPTRKYRCPDCFNHWEAELDSGSYYHCIRCGVRYFNWASYIV</sequence>
<proteinExistence type="predicted"/>
<dbReference type="PANTHER" id="PTHR47843:SF5">
    <property type="entry name" value="BTB_POZ DOMAIN PROTEIN"/>
    <property type="match status" value="1"/>
</dbReference>
<protein>
    <recommendedName>
        <fullName evidence="3">BTB domain-containing protein</fullName>
    </recommendedName>
</protein>
<dbReference type="AlphaFoldDB" id="A0A1Y1ZJ70"/>
<dbReference type="EMBL" id="MCFA01000075">
    <property type="protein sequence ID" value="ORY10229.1"/>
    <property type="molecule type" value="Genomic_DNA"/>
</dbReference>
<evidence type="ECO:0000313" key="2">
    <source>
        <dbReference type="Proteomes" id="UP000193144"/>
    </source>
</evidence>
<dbReference type="Gene3D" id="3.30.710.10">
    <property type="entry name" value="Potassium Channel Kv1.1, Chain A"/>
    <property type="match status" value="1"/>
</dbReference>
<evidence type="ECO:0000313" key="1">
    <source>
        <dbReference type="EMBL" id="ORY10229.1"/>
    </source>
</evidence>
<comment type="caution">
    <text evidence="1">The sequence shown here is derived from an EMBL/GenBank/DDBJ whole genome shotgun (WGS) entry which is preliminary data.</text>
</comment>
<keyword evidence="2" id="KW-1185">Reference proteome</keyword>
<name>A0A1Y1ZJ70_9PLEO</name>
<dbReference type="CDD" id="cd18186">
    <property type="entry name" value="BTB_POZ_ZBTB_KLHL-like"/>
    <property type="match status" value="1"/>
</dbReference>
<dbReference type="PANTHER" id="PTHR47843">
    <property type="entry name" value="BTB DOMAIN-CONTAINING PROTEIN-RELATED"/>
    <property type="match status" value="1"/>
</dbReference>
<dbReference type="Proteomes" id="UP000193144">
    <property type="component" value="Unassembled WGS sequence"/>
</dbReference>